<dbReference type="GO" id="GO:0008610">
    <property type="term" value="P:lipid biosynthetic process"/>
    <property type="evidence" value="ECO:0007669"/>
    <property type="project" value="InterPro"/>
</dbReference>
<evidence type="ECO:0000256" key="4">
    <source>
        <dbReference type="ARBA" id="ARBA00023136"/>
    </source>
</evidence>
<dbReference type="Pfam" id="PF04116">
    <property type="entry name" value="FA_hydroxylase"/>
    <property type="match status" value="1"/>
</dbReference>
<dbReference type="STRING" id="264951.A0A443I589"/>
<evidence type="ECO:0000259" key="5">
    <source>
        <dbReference type="Pfam" id="PF04116"/>
    </source>
</evidence>
<reference evidence="6 7" key="1">
    <citation type="journal article" date="2018" name="Front. Microbiol.">
        <title>Genomic and genetic insights into a cosmopolitan fungus, Paecilomyces variotii (Eurotiales).</title>
        <authorList>
            <person name="Urquhart A.S."/>
            <person name="Mondo S.J."/>
            <person name="Makela M.R."/>
            <person name="Hane J.K."/>
            <person name="Wiebenga A."/>
            <person name="He G."/>
            <person name="Mihaltcheva S."/>
            <person name="Pangilinan J."/>
            <person name="Lipzen A."/>
            <person name="Barry K."/>
            <person name="de Vries R.P."/>
            <person name="Grigoriev I.V."/>
            <person name="Idnurm A."/>
        </authorList>
    </citation>
    <scope>NUCLEOTIDE SEQUENCE [LARGE SCALE GENOMIC DNA]</scope>
    <source>
        <strain evidence="6 7">CBS 101075</strain>
    </source>
</reference>
<dbReference type="GO" id="GO:0016020">
    <property type="term" value="C:membrane"/>
    <property type="evidence" value="ECO:0007669"/>
    <property type="project" value="UniProtKB-SubCell"/>
</dbReference>
<proteinExistence type="predicted"/>
<dbReference type="Proteomes" id="UP000283841">
    <property type="component" value="Unassembled WGS sequence"/>
</dbReference>
<dbReference type="VEuPathDB" id="FungiDB:C8Q69DRAFT_394565"/>
<keyword evidence="4" id="KW-0472">Membrane</keyword>
<name>A0A443I589_BYSSP</name>
<comment type="subcellular location">
    <subcellularLocation>
        <location evidence="1">Membrane</location>
    </subcellularLocation>
</comment>
<keyword evidence="7" id="KW-1185">Reference proteome</keyword>
<dbReference type="RefSeq" id="XP_028488869.1">
    <property type="nucleotide sequence ID" value="XM_028627657.1"/>
</dbReference>
<evidence type="ECO:0000256" key="3">
    <source>
        <dbReference type="ARBA" id="ARBA00022989"/>
    </source>
</evidence>
<accession>A0A443I589</accession>
<dbReference type="GeneID" id="39596934"/>
<evidence type="ECO:0000313" key="6">
    <source>
        <dbReference type="EMBL" id="RWQ99224.1"/>
    </source>
</evidence>
<keyword evidence="3" id="KW-1133">Transmembrane helix</keyword>
<evidence type="ECO:0000256" key="1">
    <source>
        <dbReference type="ARBA" id="ARBA00004370"/>
    </source>
</evidence>
<dbReference type="PANTHER" id="PTHR11863">
    <property type="entry name" value="STEROL DESATURASE"/>
    <property type="match status" value="1"/>
</dbReference>
<dbReference type="GO" id="GO:0016491">
    <property type="term" value="F:oxidoreductase activity"/>
    <property type="evidence" value="ECO:0007669"/>
    <property type="project" value="InterPro"/>
</dbReference>
<gene>
    <name evidence="6" type="ORF">C8Q69DRAFT_394565</name>
</gene>
<keyword evidence="2" id="KW-0812">Transmembrane</keyword>
<evidence type="ECO:0000313" key="7">
    <source>
        <dbReference type="Proteomes" id="UP000283841"/>
    </source>
</evidence>
<dbReference type="InterPro" id="IPR050307">
    <property type="entry name" value="Sterol_Desaturase_Related"/>
</dbReference>
<comment type="caution">
    <text evidence="6">The sequence shown here is derived from an EMBL/GenBank/DDBJ whole genome shotgun (WGS) entry which is preliminary data.</text>
</comment>
<dbReference type="GO" id="GO:0005506">
    <property type="term" value="F:iron ion binding"/>
    <property type="evidence" value="ECO:0007669"/>
    <property type="project" value="InterPro"/>
</dbReference>
<dbReference type="InterPro" id="IPR006694">
    <property type="entry name" value="Fatty_acid_hydroxylase"/>
</dbReference>
<sequence length="264" mass="30621">MDIFASEKTAEIIDRVQRAWRQTTESCSPQTIEFVGTLIVQILFFWVLCSIYLSLDAWAPSFSHRHKLQPIPRQPSKRDILQCARVVARNQIMSAAFHIGQLYIASHTRLNPSSYRVESSFPPFSEIAVDLTGCLLMREIMFYYVHRIFHNPKLYGPIHKQHHRFTAPIALAAQYAHPFEHLVANVLPISLPPQLLGSHILTFWIFLAYELFETATVHSGYDFFYSLARTHDLHHEKFNLNYGTIGLLDWFHGTDRLKAKKRVD</sequence>
<dbReference type="EMBL" id="RCNU01000001">
    <property type="protein sequence ID" value="RWQ99224.1"/>
    <property type="molecule type" value="Genomic_DNA"/>
</dbReference>
<organism evidence="6 7">
    <name type="scientific">Byssochlamys spectabilis</name>
    <name type="common">Paecilomyces variotii</name>
    <dbReference type="NCBI Taxonomy" id="264951"/>
    <lineage>
        <taxon>Eukaryota</taxon>
        <taxon>Fungi</taxon>
        <taxon>Dikarya</taxon>
        <taxon>Ascomycota</taxon>
        <taxon>Pezizomycotina</taxon>
        <taxon>Eurotiomycetes</taxon>
        <taxon>Eurotiomycetidae</taxon>
        <taxon>Eurotiales</taxon>
        <taxon>Thermoascaceae</taxon>
        <taxon>Paecilomyces</taxon>
    </lineage>
</organism>
<protein>
    <submittedName>
        <fullName evidence="6">Fatty acid hydroxylase superfamily-domain-containing protein</fullName>
    </submittedName>
</protein>
<dbReference type="AlphaFoldDB" id="A0A443I589"/>
<feature type="domain" description="Fatty acid hydroxylase" evidence="5">
    <location>
        <begin position="133"/>
        <end position="254"/>
    </location>
</feature>
<evidence type="ECO:0000256" key="2">
    <source>
        <dbReference type="ARBA" id="ARBA00022692"/>
    </source>
</evidence>